<dbReference type="InterPro" id="IPR020937">
    <property type="entry name" value="SecA_CS"/>
</dbReference>
<evidence type="ECO:0000313" key="10">
    <source>
        <dbReference type="EMBL" id="RZU48136.1"/>
    </source>
</evidence>
<dbReference type="PANTHER" id="PTHR30612">
    <property type="entry name" value="SECA INNER MEMBRANE COMPONENT OF SEC PROTEIN SECRETION SYSTEM"/>
    <property type="match status" value="1"/>
</dbReference>
<dbReference type="GO" id="GO:0005524">
    <property type="term" value="F:ATP binding"/>
    <property type="evidence" value="ECO:0007669"/>
    <property type="project" value="UniProtKB-KW"/>
</dbReference>
<keyword evidence="8" id="KW-0472">Membrane</keyword>
<evidence type="ECO:0000256" key="3">
    <source>
        <dbReference type="ARBA" id="ARBA00022741"/>
    </source>
</evidence>
<dbReference type="PROSITE" id="PS01312">
    <property type="entry name" value="SECA"/>
    <property type="match status" value="1"/>
</dbReference>
<dbReference type="AlphaFoldDB" id="A0A4V2G6C8"/>
<dbReference type="Proteomes" id="UP000292423">
    <property type="component" value="Unassembled WGS sequence"/>
</dbReference>
<dbReference type="InterPro" id="IPR044722">
    <property type="entry name" value="SecA_SF2_C"/>
</dbReference>
<dbReference type="SMART" id="SM00957">
    <property type="entry name" value="SecA_DEAD"/>
    <property type="match status" value="1"/>
</dbReference>
<keyword evidence="7" id="KW-0811">Translocation</keyword>
<organism evidence="10 11">
    <name type="scientific">Fluviicoccus keumensis</name>
    <dbReference type="NCBI Taxonomy" id="1435465"/>
    <lineage>
        <taxon>Bacteria</taxon>
        <taxon>Pseudomonadati</taxon>
        <taxon>Pseudomonadota</taxon>
        <taxon>Gammaproteobacteria</taxon>
        <taxon>Moraxellales</taxon>
        <taxon>Moraxellaceae</taxon>
        <taxon>Fluviicoccus</taxon>
    </lineage>
</organism>
<evidence type="ECO:0000256" key="1">
    <source>
        <dbReference type="ARBA" id="ARBA00022448"/>
    </source>
</evidence>
<dbReference type="InterPro" id="IPR014018">
    <property type="entry name" value="SecA_motor_DEAD"/>
</dbReference>
<evidence type="ECO:0000256" key="4">
    <source>
        <dbReference type="ARBA" id="ARBA00022840"/>
    </source>
</evidence>
<dbReference type="Pfam" id="PF01043">
    <property type="entry name" value="SecA_PP_bind"/>
    <property type="match status" value="1"/>
</dbReference>
<keyword evidence="6" id="KW-1278">Translocase</keyword>
<dbReference type="PRINTS" id="PR00906">
    <property type="entry name" value="SECA"/>
</dbReference>
<dbReference type="PROSITE" id="PS51196">
    <property type="entry name" value="SECA_MOTOR_DEAD"/>
    <property type="match status" value="1"/>
</dbReference>
<dbReference type="Pfam" id="PF21090">
    <property type="entry name" value="P-loop_SecA"/>
    <property type="match status" value="1"/>
</dbReference>
<dbReference type="SUPFAM" id="SSF81767">
    <property type="entry name" value="Pre-protein crosslinking domain of SecA"/>
    <property type="match status" value="1"/>
</dbReference>
<gene>
    <name evidence="10" type="ORF">EV700_0168</name>
</gene>
<evidence type="ECO:0000259" key="9">
    <source>
        <dbReference type="PROSITE" id="PS51196"/>
    </source>
</evidence>
<proteinExistence type="predicted"/>
<reference evidence="10 11" key="1">
    <citation type="submission" date="2019-02" db="EMBL/GenBank/DDBJ databases">
        <title>Genomic Encyclopedia of Type Strains, Phase IV (KMG-IV): sequencing the most valuable type-strain genomes for metagenomic binning, comparative biology and taxonomic classification.</title>
        <authorList>
            <person name="Goeker M."/>
        </authorList>
    </citation>
    <scope>NUCLEOTIDE SEQUENCE [LARGE SCALE GENOMIC DNA]</scope>
    <source>
        <strain evidence="10 11">DSM 105135</strain>
    </source>
</reference>
<dbReference type="GO" id="GO:0006886">
    <property type="term" value="P:intracellular protein transport"/>
    <property type="evidence" value="ECO:0007669"/>
    <property type="project" value="InterPro"/>
</dbReference>
<dbReference type="GO" id="GO:0005829">
    <property type="term" value="C:cytosol"/>
    <property type="evidence" value="ECO:0007669"/>
    <property type="project" value="TreeGrafter"/>
</dbReference>
<keyword evidence="1" id="KW-0813">Transport</keyword>
<dbReference type="InterPro" id="IPR011115">
    <property type="entry name" value="SecA_DEAD"/>
</dbReference>
<dbReference type="GO" id="GO:0031522">
    <property type="term" value="C:cell envelope Sec protein transport complex"/>
    <property type="evidence" value="ECO:0007669"/>
    <property type="project" value="TreeGrafter"/>
</dbReference>
<dbReference type="FunFam" id="3.40.50.300:FF:000429">
    <property type="entry name" value="Preprotein translocase subunit SecA"/>
    <property type="match status" value="1"/>
</dbReference>
<dbReference type="GO" id="GO:0006605">
    <property type="term" value="P:protein targeting"/>
    <property type="evidence" value="ECO:0007669"/>
    <property type="project" value="InterPro"/>
</dbReference>
<dbReference type="SMART" id="SM00958">
    <property type="entry name" value="SecA_PP_bind"/>
    <property type="match status" value="1"/>
</dbReference>
<dbReference type="GO" id="GO:0005886">
    <property type="term" value="C:plasma membrane"/>
    <property type="evidence" value="ECO:0007669"/>
    <property type="project" value="TreeGrafter"/>
</dbReference>
<protein>
    <submittedName>
        <fullName evidence="10">SecA-like ATPase subunit of protein translocation complex</fullName>
    </submittedName>
</protein>
<keyword evidence="4" id="KW-0067">ATP-binding</keyword>
<dbReference type="Gene3D" id="3.40.50.300">
    <property type="entry name" value="P-loop containing nucleotide triphosphate hydrolases"/>
    <property type="match status" value="2"/>
</dbReference>
<dbReference type="Gene3D" id="3.90.1440.10">
    <property type="entry name" value="SecA, preprotein cross-linking domain"/>
    <property type="match status" value="1"/>
</dbReference>
<evidence type="ECO:0000256" key="8">
    <source>
        <dbReference type="ARBA" id="ARBA00023136"/>
    </source>
</evidence>
<dbReference type="RefSeq" id="WP_130410477.1">
    <property type="nucleotide sequence ID" value="NZ_SHKX01000004.1"/>
</dbReference>
<dbReference type="PANTHER" id="PTHR30612:SF0">
    <property type="entry name" value="CHLOROPLAST PROTEIN-TRANSPORTING ATPASE"/>
    <property type="match status" value="1"/>
</dbReference>
<keyword evidence="11" id="KW-1185">Reference proteome</keyword>
<dbReference type="InterPro" id="IPR011130">
    <property type="entry name" value="SecA_preprotein_X-link_dom"/>
</dbReference>
<comment type="caution">
    <text evidence="10">The sequence shown here is derived from an EMBL/GenBank/DDBJ whole genome shotgun (WGS) entry which is preliminary data.</text>
</comment>
<evidence type="ECO:0000256" key="2">
    <source>
        <dbReference type="ARBA" id="ARBA00022475"/>
    </source>
</evidence>
<evidence type="ECO:0000256" key="6">
    <source>
        <dbReference type="ARBA" id="ARBA00022967"/>
    </source>
</evidence>
<keyword evidence="5" id="KW-0653">Protein transport</keyword>
<name>A0A4V2G6C8_9GAMM</name>
<accession>A0A4V2G6C8</accession>
<dbReference type="InterPro" id="IPR000185">
    <property type="entry name" value="SecA"/>
</dbReference>
<evidence type="ECO:0000256" key="5">
    <source>
        <dbReference type="ARBA" id="ARBA00022927"/>
    </source>
</evidence>
<sequence>MHPVGFQRQELAQKALSALHSFHRDQHYILAQDKVQIVDEFTGRVMADRTWERGLHQMIEAKEGCEITGQRRTLAQITYQRFFGRYLLLAGMTGTAKEVEPELKRVYDLSVVRIPTHKPSRRRRQPDKVYATPEARWQAVADRAAQVAAAGRSVLIGTRSVAASETLGELLADRGISHRVLNARQDETEAESVALAGQPGAITVATNMAGRGTDIKLAKEVEAQGGLHVILTEFHESARVDRQLFGRSARQGDPGSVEAMVCWRDEVFVRFAPWLSLLVRRLMANRVESGLLFRWLVAYAQGRSEREGRRERLETVKRDRKWLEALGFVGRAGK</sequence>
<dbReference type="GO" id="GO:0017038">
    <property type="term" value="P:protein import"/>
    <property type="evidence" value="ECO:0007669"/>
    <property type="project" value="InterPro"/>
</dbReference>
<dbReference type="OrthoDB" id="9805579at2"/>
<dbReference type="EMBL" id="SHKX01000004">
    <property type="protein sequence ID" value="RZU48136.1"/>
    <property type="molecule type" value="Genomic_DNA"/>
</dbReference>
<evidence type="ECO:0000256" key="7">
    <source>
        <dbReference type="ARBA" id="ARBA00023010"/>
    </source>
</evidence>
<feature type="domain" description="SecA family profile" evidence="9">
    <location>
        <begin position="1"/>
        <end position="291"/>
    </location>
</feature>
<keyword evidence="2" id="KW-1003">Cell membrane</keyword>
<dbReference type="InterPro" id="IPR027417">
    <property type="entry name" value="P-loop_NTPase"/>
</dbReference>
<dbReference type="GO" id="GO:0043952">
    <property type="term" value="P:protein transport by the Sec complex"/>
    <property type="evidence" value="ECO:0007669"/>
    <property type="project" value="TreeGrafter"/>
</dbReference>
<dbReference type="InterPro" id="IPR036670">
    <property type="entry name" value="SecA_X-link_sf"/>
</dbReference>
<dbReference type="SUPFAM" id="SSF52540">
    <property type="entry name" value="P-loop containing nucleoside triphosphate hydrolases"/>
    <property type="match status" value="2"/>
</dbReference>
<keyword evidence="3" id="KW-0547">Nucleotide-binding</keyword>
<evidence type="ECO:0000313" key="11">
    <source>
        <dbReference type="Proteomes" id="UP000292423"/>
    </source>
</evidence>
<dbReference type="CDD" id="cd18803">
    <property type="entry name" value="SF2_C_secA"/>
    <property type="match status" value="1"/>
</dbReference>